<feature type="coiled-coil region" evidence="5">
    <location>
        <begin position="277"/>
        <end position="307"/>
    </location>
</feature>
<feature type="domain" description="Histidine kinase" evidence="7">
    <location>
        <begin position="444"/>
        <end position="667"/>
    </location>
</feature>
<dbReference type="SMART" id="SM00387">
    <property type="entry name" value="HATPase_c"/>
    <property type="match status" value="1"/>
</dbReference>
<keyword evidence="6" id="KW-0812">Transmembrane</keyword>
<dbReference type="InterPro" id="IPR003661">
    <property type="entry name" value="HisK_dim/P_dom"/>
</dbReference>
<dbReference type="PROSITE" id="PS50110">
    <property type="entry name" value="RESPONSE_REGULATORY"/>
    <property type="match status" value="1"/>
</dbReference>
<feature type="transmembrane region" description="Helical" evidence="6">
    <location>
        <begin position="25"/>
        <end position="49"/>
    </location>
</feature>
<reference evidence="11" key="1">
    <citation type="journal article" date="2019" name="Int. J. Syst. Evol. Microbiol.">
        <title>The Global Catalogue of Microorganisms (GCM) 10K type strain sequencing project: providing services to taxonomists for standard genome sequencing and annotation.</title>
        <authorList>
            <consortium name="The Broad Institute Genomics Platform"/>
            <consortium name="The Broad Institute Genome Sequencing Center for Infectious Disease"/>
            <person name="Wu L."/>
            <person name="Ma J."/>
        </authorList>
    </citation>
    <scope>NUCLEOTIDE SEQUENCE [LARGE SCALE GENOMIC DNA]</scope>
    <source>
        <strain evidence="11">CECT 7069</strain>
    </source>
</reference>
<dbReference type="InterPro" id="IPR033424">
    <property type="entry name" value="MASE4"/>
</dbReference>
<dbReference type="Gene3D" id="3.30.450.20">
    <property type="entry name" value="PAS domain"/>
    <property type="match status" value="1"/>
</dbReference>
<evidence type="ECO:0000256" key="6">
    <source>
        <dbReference type="SAM" id="Phobius"/>
    </source>
</evidence>
<feature type="domain" description="PAC" evidence="9">
    <location>
        <begin position="378"/>
        <end position="431"/>
    </location>
</feature>
<dbReference type="PRINTS" id="PR00344">
    <property type="entry name" value="BCTRLSENSOR"/>
</dbReference>
<dbReference type="InterPro" id="IPR011006">
    <property type="entry name" value="CheY-like_superfamily"/>
</dbReference>
<dbReference type="PANTHER" id="PTHR43065">
    <property type="entry name" value="SENSOR HISTIDINE KINASE"/>
    <property type="match status" value="1"/>
</dbReference>
<dbReference type="InterPro" id="IPR000700">
    <property type="entry name" value="PAS-assoc_C"/>
</dbReference>
<feature type="transmembrane region" description="Helical" evidence="6">
    <location>
        <begin position="231"/>
        <end position="252"/>
    </location>
</feature>
<dbReference type="Gene3D" id="3.40.50.2300">
    <property type="match status" value="1"/>
</dbReference>
<dbReference type="InterPro" id="IPR005467">
    <property type="entry name" value="His_kinase_dom"/>
</dbReference>
<gene>
    <name evidence="10" type="ORF">QWZ12_20885</name>
</gene>
<feature type="transmembrane region" description="Helical" evidence="6">
    <location>
        <begin position="196"/>
        <end position="219"/>
    </location>
</feature>
<dbReference type="InterPro" id="IPR004358">
    <property type="entry name" value="Sig_transdc_His_kin-like_C"/>
</dbReference>
<dbReference type="SUPFAM" id="SSF47384">
    <property type="entry name" value="Homodimeric domain of signal transducing histidine kinase"/>
    <property type="match status" value="1"/>
</dbReference>
<protein>
    <recommendedName>
        <fullName evidence="2">histidine kinase</fullName>
        <ecNumber evidence="2">2.7.13.3</ecNumber>
    </recommendedName>
</protein>
<dbReference type="SMART" id="SM00388">
    <property type="entry name" value="HisKA"/>
    <property type="match status" value="1"/>
</dbReference>
<accession>A0ABT8BM81</accession>
<dbReference type="PANTHER" id="PTHR43065:SF49">
    <property type="entry name" value="HISTIDINE KINASE"/>
    <property type="match status" value="1"/>
</dbReference>
<dbReference type="Pfam" id="PF17158">
    <property type="entry name" value="MASE4"/>
    <property type="match status" value="1"/>
</dbReference>
<keyword evidence="3 4" id="KW-0597">Phosphoprotein</keyword>
<evidence type="ECO:0000313" key="10">
    <source>
        <dbReference type="EMBL" id="MDN3593059.1"/>
    </source>
</evidence>
<dbReference type="Pfam" id="PF08447">
    <property type="entry name" value="PAS_3"/>
    <property type="match status" value="1"/>
</dbReference>
<dbReference type="InterPro" id="IPR003594">
    <property type="entry name" value="HATPase_dom"/>
</dbReference>
<evidence type="ECO:0000256" key="4">
    <source>
        <dbReference type="PROSITE-ProRule" id="PRU00169"/>
    </source>
</evidence>
<feature type="transmembrane region" description="Helical" evidence="6">
    <location>
        <begin position="86"/>
        <end position="105"/>
    </location>
</feature>
<feature type="domain" description="Response regulatory" evidence="8">
    <location>
        <begin position="689"/>
        <end position="804"/>
    </location>
</feature>
<dbReference type="EMBL" id="JAUFPX010000020">
    <property type="protein sequence ID" value="MDN3593059.1"/>
    <property type="molecule type" value="Genomic_DNA"/>
</dbReference>
<feature type="transmembrane region" description="Helical" evidence="6">
    <location>
        <begin position="125"/>
        <end position="146"/>
    </location>
</feature>
<dbReference type="Pfam" id="PF02518">
    <property type="entry name" value="HATPase_c"/>
    <property type="match status" value="1"/>
</dbReference>
<evidence type="ECO:0000256" key="3">
    <source>
        <dbReference type="ARBA" id="ARBA00022553"/>
    </source>
</evidence>
<evidence type="ECO:0000256" key="5">
    <source>
        <dbReference type="SAM" id="Coils"/>
    </source>
</evidence>
<evidence type="ECO:0000256" key="1">
    <source>
        <dbReference type="ARBA" id="ARBA00000085"/>
    </source>
</evidence>
<keyword evidence="6" id="KW-1133">Transmembrane helix</keyword>
<dbReference type="InterPro" id="IPR035965">
    <property type="entry name" value="PAS-like_dom_sf"/>
</dbReference>
<feature type="transmembrane region" description="Helical" evidence="6">
    <location>
        <begin position="258"/>
        <end position="277"/>
    </location>
</feature>
<comment type="caution">
    <text evidence="10">The sequence shown here is derived from an EMBL/GenBank/DDBJ whole genome shotgun (WGS) entry which is preliminary data.</text>
</comment>
<evidence type="ECO:0000259" key="9">
    <source>
        <dbReference type="PROSITE" id="PS50113"/>
    </source>
</evidence>
<dbReference type="SMART" id="SM00448">
    <property type="entry name" value="REC"/>
    <property type="match status" value="1"/>
</dbReference>
<dbReference type="SUPFAM" id="SSF55785">
    <property type="entry name" value="PYP-like sensor domain (PAS domain)"/>
    <property type="match status" value="1"/>
</dbReference>
<dbReference type="InterPro" id="IPR001789">
    <property type="entry name" value="Sig_transdc_resp-reg_receiver"/>
</dbReference>
<feature type="modified residue" description="4-aspartylphosphate" evidence="4">
    <location>
        <position position="739"/>
    </location>
</feature>
<feature type="transmembrane region" description="Helical" evidence="6">
    <location>
        <begin position="55"/>
        <end position="74"/>
    </location>
</feature>
<feature type="transmembrane region" description="Helical" evidence="6">
    <location>
        <begin position="158"/>
        <end position="184"/>
    </location>
</feature>
<dbReference type="Gene3D" id="2.10.70.100">
    <property type="match status" value="1"/>
</dbReference>
<evidence type="ECO:0000313" key="11">
    <source>
        <dbReference type="Proteomes" id="UP001224644"/>
    </source>
</evidence>
<name>A0ABT8BM81_9HYPH</name>
<proteinExistence type="predicted"/>
<dbReference type="InterPro" id="IPR013655">
    <property type="entry name" value="PAS_fold_3"/>
</dbReference>
<evidence type="ECO:0000256" key="2">
    <source>
        <dbReference type="ARBA" id="ARBA00012438"/>
    </source>
</evidence>
<dbReference type="SUPFAM" id="SSF52172">
    <property type="entry name" value="CheY-like"/>
    <property type="match status" value="1"/>
</dbReference>
<dbReference type="Gene3D" id="3.30.565.10">
    <property type="entry name" value="Histidine kinase-like ATPase, C-terminal domain"/>
    <property type="match status" value="1"/>
</dbReference>
<comment type="catalytic activity">
    <reaction evidence="1">
        <text>ATP + protein L-histidine = ADP + protein N-phospho-L-histidine.</text>
        <dbReference type="EC" id="2.7.13.3"/>
    </reaction>
</comment>
<dbReference type="Proteomes" id="UP001224644">
    <property type="component" value="Unassembled WGS sequence"/>
</dbReference>
<dbReference type="SUPFAM" id="SSF55874">
    <property type="entry name" value="ATPase domain of HSP90 chaperone/DNA topoisomerase II/histidine kinase"/>
    <property type="match status" value="1"/>
</dbReference>
<dbReference type="PROSITE" id="PS50113">
    <property type="entry name" value="PAC"/>
    <property type="match status" value="1"/>
</dbReference>
<dbReference type="Gene3D" id="1.10.287.130">
    <property type="match status" value="1"/>
</dbReference>
<dbReference type="RefSeq" id="WP_238225331.1">
    <property type="nucleotide sequence ID" value="NZ_BPQD01000011.1"/>
</dbReference>
<dbReference type="InterPro" id="IPR036097">
    <property type="entry name" value="HisK_dim/P_sf"/>
</dbReference>
<keyword evidence="5" id="KW-0175">Coiled coil</keyword>
<keyword evidence="11" id="KW-1185">Reference proteome</keyword>
<evidence type="ECO:0000259" key="8">
    <source>
        <dbReference type="PROSITE" id="PS50110"/>
    </source>
</evidence>
<dbReference type="EC" id="2.7.13.3" evidence="2"/>
<organism evidence="10 11">
    <name type="scientific">Methylobacterium adhaesivum</name>
    <dbReference type="NCBI Taxonomy" id="333297"/>
    <lineage>
        <taxon>Bacteria</taxon>
        <taxon>Pseudomonadati</taxon>
        <taxon>Pseudomonadota</taxon>
        <taxon>Alphaproteobacteria</taxon>
        <taxon>Hyphomicrobiales</taxon>
        <taxon>Methylobacteriaceae</taxon>
        <taxon>Methylobacterium</taxon>
    </lineage>
</organism>
<dbReference type="InterPro" id="IPR036890">
    <property type="entry name" value="HATPase_C_sf"/>
</dbReference>
<keyword evidence="6" id="KW-0472">Membrane</keyword>
<dbReference type="PROSITE" id="PS50109">
    <property type="entry name" value="HIS_KIN"/>
    <property type="match status" value="1"/>
</dbReference>
<dbReference type="Pfam" id="PF00072">
    <property type="entry name" value="Response_reg"/>
    <property type="match status" value="1"/>
</dbReference>
<sequence>MRQDDLTARPTTFATTAPGSSQRRFAVVVCLAFAVLSVAMLPFASLAMAPMPGFVPSYQAALIVTYAVTTYLFFSQYRRTRSAPLLILGAGSLYTTLIVATQLLTFPNVFGVGRILGSGPATTTWLWTLWHIGPPLFAIPYAILEGDGRYPPVAPDRVVPIGIATTVATFVAVAAITVGVVAYVDMLPTSVDGDSYWPLTTSGTGPAVVVLTLAALATVCWTTRLRTVLQLWLAVSLFLLLLDNMVTLTGAARGTFGWFAGRIEALVAGIIILCVYLREVDHLYRRAERTAEERERQRSELKLAQDNLAIALDAADMGDWEFDLVSGVSRRSLRHDRIFGYAVLQPRWGKDEFLAHVVPEDRPDVEIAFAQALATRDLDLECRIVRAGDAAVRRISLKGRAYRDEAGTATGMTGIVMDTTARHDADERLNQAQKMEAIGQLTGGVAHDFNNLLTIIVGNLDMIVRRPDNAQRVERLATSAMTAARRGAEVTEKLLAFSRRQVLRPETVNPNRLLKDFRTLLERAVGESITVEFDLDAGLDPVRLDPGQFESAILNLGVNARDAMPSGGTLRIRTDNLATTTERDAELPDLAPGKYVRVSVTDTGLGMDAATAARAFEPFFTTKDVGKGTGLGLSQVYGFARQGGGQVVLSSEVGIGTTISIYLPHSTDVPAAARPEGPMPLRRATEGEVILVVEDEPAVLDMAVESLGELGYRTVTASHAAAALERLRGPERIDIMFSDVVMPGGMNGVQLSVEARRLRPDLRVLLASGYTASALGSDGVPADLPLLSKPYRREDLADKLRVIMGRR</sequence>
<evidence type="ECO:0000259" key="7">
    <source>
        <dbReference type="PROSITE" id="PS50109"/>
    </source>
</evidence>